<dbReference type="GO" id="GO:0016491">
    <property type="term" value="F:oxidoreductase activity"/>
    <property type="evidence" value="ECO:0007669"/>
    <property type="project" value="InterPro"/>
</dbReference>
<feature type="domain" description="NADP-dependent oxidoreductase" evidence="1">
    <location>
        <begin position="11"/>
        <end position="82"/>
    </location>
</feature>
<gene>
    <name evidence="2" type="ORF">LVIROSA_LOCUS17882</name>
</gene>
<evidence type="ECO:0000259" key="1">
    <source>
        <dbReference type="Pfam" id="PF00248"/>
    </source>
</evidence>
<dbReference type="InterPro" id="IPR023210">
    <property type="entry name" value="NADP_OxRdtase_dom"/>
</dbReference>
<dbReference type="Proteomes" id="UP001157418">
    <property type="component" value="Unassembled WGS sequence"/>
</dbReference>
<name>A0AAU9MW98_9ASTR</name>
<dbReference type="InterPro" id="IPR020471">
    <property type="entry name" value="AKR"/>
</dbReference>
<dbReference type="EMBL" id="CAKMRJ010003334">
    <property type="protein sequence ID" value="CAH1431155.1"/>
    <property type="molecule type" value="Genomic_DNA"/>
</dbReference>
<evidence type="ECO:0000313" key="3">
    <source>
        <dbReference type="Proteomes" id="UP001157418"/>
    </source>
</evidence>
<dbReference type="PROSITE" id="PS00798">
    <property type="entry name" value="ALDOKETO_REDUCTASE_1"/>
    <property type="match status" value="1"/>
</dbReference>
<reference evidence="2 3" key="1">
    <citation type="submission" date="2022-01" db="EMBL/GenBank/DDBJ databases">
        <authorList>
            <person name="Xiong W."/>
            <person name="Schranz E."/>
        </authorList>
    </citation>
    <scope>NUCLEOTIDE SEQUENCE [LARGE SCALE GENOMIC DNA]</scope>
</reference>
<dbReference type="InterPro" id="IPR036812">
    <property type="entry name" value="NAD(P)_OxRdtase_dom_sf"/>
</dbReference>
<keyword evidence="3" id="KW-1185">Reference proteome</keyword>
<dbReference type="PANTHER" id="PTHR11732">
    <property type="entry name" value="ALDO/KETO REDUCTASE"/>
    <property type="match status" value="1"/>
</dbReference>
<dbReference type="AlphaFoldDB" id="A0AAU9MW98"/>
<protein>
    <recommendedName>
        <fullName evidence="1">NADP-dependent oxidoreductase domain-containing protein</fullName>
    </recommendedName>
</protein>
<sequence>MANIPAKMISSSEAVIEAIKVGYRHFDTATLYQTEKPIGEAITEALRLGFIKSRDELFITTKLWCSSTERHLVIPAMKESLR</sequence>
<dbReference type="Pfam" id="PF00248">
    <property type="entry name" value="Aldo_ket_red"/>
    <property type="match status" value="1"/>
</dbReference>
<comment type="caution">
    <text evidence="2">The sequence shown here is derived from an EMBL/GenBank/DDBJ whole genome shotgun (WGS) entry which is preliminary data.</text>
</comment>
<organism evidence="2 3">
    <name type="scientific">Lactuca virosa</name>
    <dbReference type="NCBI Taxonomy" id="75947"/>
    <lineage>
        <taxon>Eukaryota</taxon>
        <taxon>Viridiplantae</taxon>
        <taxon>Streptophyta</taxon>
        <taxon>Embryophyta</taxon>
        <taxon>Tracheophyta</taxon>
        <taxon>Spermatophyta</taxon>
        <taxon>Magnoliopsida</taxon>
        <taxon>eudicotyledons</taxon>
        <taxon>Gunneridae</taxon>
        <taxon>Pentapetalae</taxon>
        <taxon>asterids</taxon>
        <taxon>campanulids</taxon>
        <taxon>Asterales</taxon>
        <taxon>Asteraceae</taxon>
        <taxon>Cichorioideae</taxon>
        <taxon>Cichorieae</taxon>
        <taxon>Lactucinae</taxon>
        <taxon>Lactuca</taxon>
    </lineage>
</organism>
<dbReference type="SUPFAM" id="SSF51430">
    <property type="entry name" value="NAD(P)-linked oxidoreductase"/>
    <property type="match status" value="1"/>
</dbReference>
<evidence type="ECO:0000313" key="2">
    <source>
        <dbReference type="EMBL" id="CAH1431155.1"/>
    </source>
</evidence>
<accession>A0AAU9MW98</accession>
<dbReference type="Gene3D" id="3.20.20.100">
    <property type="entry name" value="NADP-dependent oxidoreductase domain"/>
    <property type="match status" value="1"/>
</dbReference>
<dbReference type="InterPro" id="IPR018170">
    <property type="entry name" value="Aldo/ket_reductase_CS"/>
</dbReference>
<proteinExistence type="predicted"/>